<feature type="DNA-binding region" description="H-T-H motif" evidence="2">
    <location>
        <begin position="29"/>
        <end position="48"/>
    </location>
</feature>
<dbReference type="SUPFAM" id="SSF46689">
    <property type="entry name" value="Homeodomain-like"/>
    <property type="match status" value="1"/>
</dbReference>
<organism evidence="4">
    <name type="scientific">Ornithinibacillus sp. 4-3</name>
    <dbReference type="NCBI Taxonomy" id="3231488"/>
    <lineage>
        <taxon>Bacteria</taxon>
        <taxon>Bacillati</taxon>
        <taxon>Bacillota</taxon>
        <taxon>Bacilli</taxon>
        <taxon>Bacillales</taxon>
        <taxon>Bacillaceae</taxon>
        <taxon>Ornithinibacillus</taxon>
    </lineage>
</organism>
<protein>
    <submittedName>
        <fullName evidence="4">TetR/AcrR family transcriptional regulator</fullName>
    </submittedName>
</protein>
<proteinExistence type="predicted"/>
<dbReference type="Gene3D" id="1.10.10.60">
    <property type="entry name" value="Homeodomain-like"/>
    <property type="match status" value="1"/>
</dbReference>
<dbReference type="AlphaFoldDB" id="A0AB39HSF5"/>
<keyword evidence="1 2" id="KW-0238">DNA-binding</keyword>
<dbReference type="InterPro" id="IPR009057">
    <property type="entry name" value="Homeodomain-like_sf"/>
</dbReference>
<feature type="domain" description="HTH tetR-type" evidence="3">
    <location>
        <begin position="6"/>
        <end position="66"/>
    </location>
</feature>
<evidence type="ECO:0000256" key="1">
    <source>
        <dbReference type="ARBA" id="ARBA00023125"/>
    </source>
</evidence>
<name>A0AB39HSF5_9BACI</name>
<accession>A0AB39HSF5</accession>
<reference evidence="4" key="1">
    <citation type="submission" date="2024-07" db="EMBL/GenBank/DDBJ databases">
        <title>Halotolerant mesophilic bacterium Ornithinibacillus sp. 4-3, sp. nov., isolated from soil.</title>
        <authorList>
            <person name="Sidarenka A.V."/>
            <person name="Guliayeva D.E."/>
            <person name="Leanovich S.I."/>
            <person name="Hileuskaya K.S."/>
            <person name="Akhremchuk A.E."/>
            <person name="Sikolenko M.A."/>
            <person name="Valentovich L.N."/>
        </authorList>
    </citation>
    <scope>NUCLEOTIDE SEQUENCE</scope>
    <source>
        <strain evidence="4">4-3</strain>
    </source>
</reference>
<dbReference type="GO" id="GO:0003677">
    <property type="term" value="F:DNA binding"/>
    <property type="evidence" value="ECO:0007669"/>
    <property type="project" value="UniProtKB-UniRule"/>
</dbReference>
<sequence>MAPKNKFSMEQIINAAFEIAKKEGIDGITIRKVADLLGSSIAPIYVNFSDVKELKQAVIKKVVQLSQQLVYEQNSGSPFQDIGLASIQFAKEYPVLSKDFIMKPNEYVGDYDEGMGNELVEHMKKDPDLVGFTDQELMMILFKMRAFQTGLTIMISNKTVPEEFDLDEMQAIMNDVALDVIMATRMRKQKDQ</sequence>
<evidence type="ECO:0000256" key="2">
    <source>
        <dbReference type="PROSITE-ProRule" id="PRU00335"/>
    </source>
</evidence>
<dbReference type="PROSITE" id="PS50977">
    <property type="entry name" value="HTH_TETR_2"/>
    <property type="match status" value="1"/>
</dbReference>
<evidence type="ECO:0000313" key="4">
    <source>
        <dbReference type="EMBL" id="XDK34362.1"/>
    </source>
</evidence>
<evidence type="ECO:0000259" key="3">
    <source>
        <dbReference type="PROSITE" id="PS50977"/>
    </source>
</evidence>
<dbReference type="InterPro" id="IPR001647">
    <property type="entry name" value="HTH_TetR"/>
</dbReference>
<dbReference type="EMBL" id="CP162599">
    <property type="protein sequence ID" value="XDK34362.1"/>
    <property type="molecule type" value="Genomic_DNA"/>
</dbReference>
<dbReference type="RefSeq" id="WP_368655034.1">
    <property type="nucleotide sequence ID" value="NZ_CP162599.1"/>
</dbReference>
<gene>
    <name evidence="4" type="ORF">AB4Y30_08420</name>
</gene>